<evidence type="ECO:0000313" key="3">
    <source>
        <dbReference type="Proteomes" id="UP000612808"/>
    </source>
</evidence>
<evidence type="ECO:0000313" key="2">
    <source>
        <dbReference type="EMBL" id="GID14819.1"/>
    </source>
</evidence>
<comment type="caution">
    <text evidence="2">The sequence shown here is derived from an EMBL/GenBank/DDBJ whole genome shotgun (WGS) entry which is preliminary data.</text>
</comment>
<protein>
    <submittedName>
        <fullName evidence="2">Uncharacterized protein</fullName>
    </submittedName>
</protein>
<dbReference type="EMBL" id="BOMB01000033">
    <property type="protein sequence ID" value="GID14819.1"/>
    <property type="molecule type" value="Genomic_DNA"/>
</dbReference>
<accession>A0A8J3NGF7</accession>
<dbReference type="Proteomes" id="UP000612808">
    <property type="component" value="Unassembled WGS sequence"/>
</dbReference>
<reference evidence="2" key="1">
    <citation type="submission" date="2021-01" db="EMBL/GenBank/DDBJ databases">
        <title>Whole genome shotgun sequence of Actinocatenispora rupis NBRC 107355.</title>
        <authorList>
            <person name="Komaki H."/>
            <person name="Tamura T."/>
        </authorList>
    </citation>
    <scope>NUCLEOTIDE SEQUENCE</scope>
    <source>
        <strain evidence="2">NBRC 107355</strain>
    </source>
</reference>
<sequence>MRRRLRLDVRERQDALLVADDRRRDLPGDDSAEQALGHTPIVGAVPAEPSAGVSVGADRTGRSGRIAAGPARVRTSDPYAR</sequence>
<feature type="region of interest" description="Disordered" evidence="1">
    <location>
        <begin position="21"/>
        <end position="81"/>
    </location>
</feature>
<organism evidence="2 3">
    <name type="scientific">Actinocatenispora rupis</name>
    <dbReference type="NCBI Taxonomy" id="519421"/>
    <lineage>
        <taxon>Bacteria</taxon>
        <taxon>Bacillati</taxon>
        <taxon>Actinomycetota</taxon>
        <taxon>Actinomycetes</taxon>
        <taxon>Micromonosporales</taxon>
        <taxon>Micromonosporaceae</taxon>
        <taxon>Actinocatenispora</taxon>
    </lineage>
</organism>
<keyword evidence="3" id="KW-1185">Reference proteome</keyword>
<gene>
    <name evidence="2" type="ORF">Aru02nite_57080</name>
</gene>
<proteinExistence type="predicted"/>
<dbReference type="AlphaFoldDB" id="A0A8J3NGF7"/>
<name>A0A8J3NGF7_9ACTN</name>
<evidence type="ECO:0000256" key="1">
    <source>
        <dbReference type="SAM" id="MobiDB-lite"/>
    </source>
</evidence>